<accession>A0A6J4IWG1</accession>
<dbReference type="EMBL" id="CADCTL010000190">
    <property type="protein sequence ID" value="CAA9263859.1"/>
    <property type="molecule type" value="Genomic_DNA"/>
</dbReference>
<evidence type="ECO:0000256" key="1">
    <source>
        <dbReference type="SAM" id="MobiDB-lite"/>
    </source>
</evidence>
<dbReference type="AlphaFoldDB" id="A0A6J4IWG1"/>
<feature type="non-terminal residue" evidence="2">
    <location>
        <position position="55"/>
    </location>
</feature>
<feature type="compositionally biased region" description="Basic and acidic residues" evidence="1">
    <location>
        <begin position="45"/>
        <end position="55"/>
    </location>
</feature>
<proteinExistence type="predicted"/>
<reference evidence="2" key="1">
    <citation type="submission" date="2020-02" db="EMBL/GenBank/DDBJ databases">
        <authorList>
            <person name="Meier V. D."/>
        </authorList>
    </citation>
    <scope>NUCLEOTIDE SEQUENCE</scope>
    <source>
        <strain evidence="2">AVDCRST_MAG04</strain>
    </source>
</reference>
<organism evidence="2">
    <name type="scientific">uncultured Acetobacteraceae bacterium</name>
    <dbReference type="NCBI Taxonomy" id="169975"/>
    <lineage>
        <taxon>Bacteria</taxon>
        <taxon>Pseudomonadati</taxon>
        <taxon>Pseudomonadota</taxon>
        <taxon>Alphaproteobacteria</taxon>
        <taxon>Acetobacterales</taxon>
        <taxon>Acetobacteraceae</taxon>
        <taxon>environmental samples</taxon>
    </lineage>
</organism>
<sequence>MHSATRLCHRRYSPGRPWESLSDAERAVPSPSVSRAAEAGAAARPVRDPRGRLDA</sequence>
<gene>
    <name evidence="2" type="ORF">AVDCRST_MAG04-2756</name>
</gene>
<protein>
    <submittedName>
        <fullName evidence="2">Uncharacterized protein</fullName>
    </submittedName>
</protein>
<name>A0A6J4IWG1_9PROT</name>
<evidence type="ECO:0000313" key="2">
    <source>
        <dbReference type="EMBL" id="CAA9263859.1"/>
    </source>
</evidence>
<feature type="region of interest" description="Disordered" evidence="1">
    <location>
        <begin position="1"/>
        <end position="55"/>
    </location>
</feature>